<dbReference type="EMBL" id="CAFBLG010000021">
    <property type="protein sequence ID" value="CAB4859822.1"/>
    <property type="molecule type" value="Genomic_DNA"/>
</dbReference>
<protein>
    <submittedName>
        <fullName evidence="1">Unannotated protein</fullName>
    </submittedName>
</protein>
<dbReference type="AlphaFoldDB" id="A0A6J7CMQ5"/>
<organism evidence="1">
    <name type="scientific">freshwater metagenome</name>
    <dbReference type="NCBI Taxonomy" id="449393"/>
    <lineage>
        <taxon>unclassified sequences</taxon>
        <taxon>metagenomes</taxon>
        <taxon>ecological metagenomes</taxon>
    </lineage>
</organism>
<name>A0A6J7CMQ5_9ZZZZ</name>
<evidence type="ECO:0000313" key="1">
    <source>
        <dbReference type="EMBL" id="CAB4859822.1"/>
    </source>
</evidence>
<sequence>MIIEPTEAALSKVPKVPLLTDRFAFISGVLGASDKIDKPYRKKIELRYKFSRLLNTLVSKFFKIVDSLIRFEL</sequence>
<reference evidence="1" key="1">
    <citation type="submission" date="2020-05" db="EMBL/GenBank/DDBJ databases">
        <authorList>
            <person name="Chiriac C."/>
            <person name="Salcher M."/>
            <person name="Ghai R."/>
            <person name="Kavagutti S V."/>
        </authorList>
    </citation>
    <scope>NUCLEOTIDE SEQUENCE</scope>
</reference>
<accession>A0A6J7CMQ5</accession>
<proteinExistence type="predicted"/>
<gene>
    <name evidence="1" type="ORF">UFOPK3295_00369</name>
</gene>